<evidence type="ECO:0000256" key="5">
    <source>
        <dbReference type="ARBA" id="ARBA00023136"/>
    </source>
</evidence>
<dbReference type="GO" id="GO:0015144">
    <property type="term" value="F:carbohydrate transmembrane transporter activity"/>
    <property type="evidence" value="ECO:0007669"/>
    <property type="project" value="InterPro"/>
</dbReference>
<comment type="subcellular location">
    <subcellularLocation>
        <location evidence="1">Membrane</location>
        <topology evidence="1">Multi-pass membrane protein</topology>
    </subcellularLocation>
</comment>
<feature type="transmembrane region" description="Helical" evidence="7">
    <location>
        <begin position="143"/>
        <end position="161"/>
    </location>
</feature>
<feature type="transmembrane region" description="Helical" evidence="7">
    <location>
        <begin position="110"/>
        <end position="131"/>
    </location>
</feature>
<reference evidence="8 9" key="1">
    <citation type="submission" date="2016-02" db="EMBL/GenBank/DDBJ databases">
        <title>Genome analysis of coral dinoflagellate symbionts highlights evolutionary adaptations to a symbiotic lifestyle.</title>
        <authorList>
            <person name="Aranda M."/>
            <person name="Li Y."/>
            <person name="Liew Y.J."/>
            <person name="Baumgarten S."/>
            <person name="Simakov O."/>
            <person name="Wilson M."/>
            <person name="Piel J."/>
            <person name="Ashoor H."/>
            <person name="Bougouffa S."/>
            <person name="Bajic V.B."/>
            <person name="Ryu T."/>
            <person name="Ravasi T."/>
            <person name="Bayer T."/>
            <person name="Micklem G."/>
            <person name="Kim H."/>
            <person name="Bhak J."/>
            <person name="Lajeunesse T.C."/>
            <person name="Voolstra C.R."/>
        </authorList>
    </citation>
    <scope>NUCLEOTIDE SEQUENCE [LARGE SCALE GENOMIC DNA]</scope>
    <source>
        <strain evidence="8 9">CCMP2467</strain>
    </source>
</reference>
<dbReference type="OrthoDB" id="410386at2759"/>
<feature type="region of interest" description="Disordered" evidence="6">
    <location>
        <begin position="485"/>
        <end position="533"/>
    </location>
</feature>
<feature type="transmembrane region" description="Helical" evidence="7">
    <location>
        <begin position="83"/>
        <end position="103"/>
    </location>
</feature>
<feature type="compositionally biased region" description="Polar residues" evidence="6">
    <location>
        <begin position="922"/>
        <end position="937"/>
    </location>
</feature>
<feature type="region of interest" description="Disordered" evidence="6">
    <location>
        <begin position="922"/>
        <end position="956"/>
    </location>
</feature>
<evidence type="ECO:0000313" key="8">
    <source>
        <dbReference type="EMBL" id="OLP87024.1"/>
    </source>
</evidence>
<feature type="region of interest" description="Disordered" evidence="6">
    <location>
        <begin position="747"/>
        <end position="770"/>
    </location>
</feature>
<dbReference type="Proteomes" id="UP000186817">
    <property type="component" value="Unassembled WGS sequence"/>
</dbReference>
<feature type="transmembrane region" description="Helical" evidence="7">
    <location>
        <begin position="535"/>
        <end position="555"/>
    </location>
</feature>
<comment type="caution">
    <text evidence="8">The sequence shown here is derived from an EMBL/GenBank/DDBJ whole genome shotgun (WGS) entry which is preliminary data.</text>
</comment>
<evidence type="ECO:0000313" key="9">
    <source>
        <dbReference type="Proteomes" id="UP000186817"/>
    </source>
</evidence>
<evidence type="ECO:0000256" key="3">
    <source>
        <dbReference type="ARBA" id="ARBA00022692"/>
    </source>
</evidence>
<feature type="transmembrane region" description="Helical" evidence="7">
    <location>
        <begin position="661"/>
        <end position="683"/>
    </location>
</feature>
<dbReference type="InterPro" id="IPR012435">
    <property type="entry name" value="TMEM144"/>
</dbReference>
<feature type="compositionally biased region" description="Polar residues" evidence="6">
    <location>
        <begin position="753"/>
        <end position="769"/>
    </location>
</feature>
<gene>
    <name evidence="8" type="ORF">AK812_SmicGene31818</name>
</gene>
<evidence type="ECO:0000256" key="7">
    <source>
        <dbReference type="SAM" id="Phobius"/>
    </source>
</evidence>
<accession>A0A1Q9CVR1</accession>
<comment type="similarity">
    <text evidence="2">Belongs to the TMEM144 family.</text>
</comment>
<evidence type="ECO:0000256" key="4">
    <source>
        <dbReference type="ARBA" id="ARBA00022989"/>
    </source>
</evidence>
<dbReference type="InterPro" id="IPR010651">
    <property type="entry name" value="Sugar_transport"/>
</dbReference>
<evidence type="ECO:0000256" key="1">
    <source>
        <dbReference type="ARBA" id="ARBA00004141"/>
    </source>
</evidence>
<evidence type="ECO:0000256" key="6">
    <source>
        <dbReference type="SAM" id="MobiDB-lite"/>
    </source>
</evidence>
<keyword evidence="5 7" id="KW-0472">Membrane</keyword>
<dbReference type="Pfam" id="PF07857">
    <property type="entry name" value="TMEM144"/>
    <property type="match status" value="1"/>
</dbReference>
<keyword evidence="3 7" id="KW-0812">Transmembrane</keyword>
<dbReference type="PANTHER" id="PTHR16119:SF22">
    <property type="entry name" value="EAMA DOMAIN-CONTAINING PROTEIN"/>
    <property type="match status" value="1"/>
</dbReference>
<keyword evidence="9" id="KW-1185">Reference proteome</keyword>
<dbReference type="GO" id="GO:0016020">
    <property type="term" value="C:membrane"/>
    <property type="evidence" value="ECO:0007669"/>
    <property type="project" value="UniProtKB-SubCell"/>
</dbReference>
<feature type="transmembrane region" description="Helical" evidence="7">
    <location>
        <begin position="56"/>
        <end position="77"/>
    </location>
</feature>
<dbReference type="EMBL" id="LSRX01000886">
    <property type="protein sequence ID" value="OLP87024.1"/>
    <property type="molecule type" value="Genomic_DNA"/>
</dbReference>
<dbReference type="PANTHER" id="PTHR16119">
    <property type="entry name" value="TRANSMEMBRANE PROTEIN 144"/>
    <property type="match status" value="1"/>
</dbReference>
<keyword evidence="4 7" id="KW-1133">Transmembrane helix</keyword>
<organism evidence="8 9">
    <name type="scientific">Symbiodinium microadriaticum</name>
    <name type="common">Dinoflagellate</name>
    <name type="synonym">Zooxanthella microadriatica</name>
    <dbReference type="NCBI Taxonomy" id="2951"/>
    <lineage>
        <taxon>Eukaryota</taxon>
        <taxon>Sar</taxon>
        <taxon>Alveolata</taxon>
        <taxon>Dinophyceae</taxon>
        <taxon>Suessiales</taxon>
        <taxon>Symbiodiniaceae</taxon>
        <taxon>Symbiodinium</taxon>
    </lineage>
</organism>
<name>A0A1Q9CVR1_SYMMI</name>
<evidence type="ECO:0000256" key="2">
    <source>
        <dbReference type="ARBA" id="ARBA00005731"/>
    </source>
</evidence>
<feature type="transmembrane region" description="Helical" evidence="7">
    <location>
        <begin position="567"/>
        <end position="587"/>
    </location>
</feature>
<proteinExistence type="inferred from homology"/>
<sequence>MAAHFRQILPVDLRNPEPLHCESQVAGFGIAALSSFFNGSFPACQRLPKGEPLDPVLFNGLVCVGVFLSSLVVPFIFNVPYVFTAGGALGGVLFVFAALFSFVAIPRAGLATAQAVWSCSAIIVSFGWGALGPAEVAAPVADITGSLAALALLVAGALVIVNCDGIAKGLSGESARDIASDTAAITGLKHGPVQCLGMLKEVVVLDALVRLVLTDELVNLHPVRPGVPHHFTPAERCSFLQPPALPFFWDQRCKLNNKKPGCWADGVHAQCRFCGEEPYTGIPCPANAIVPRAMTVCKFDNPPVTPFFWDSSCFMGMKGCLADGKHIGCRFCGAGNYSDIQCPASVCSFANEPWTPYYWDDFCQWGMLGCNADSLHIQCRFCDKVPFQSISCPEKARPAYPDGKCWFPVRAPQGQSHFWDETCKWGRTGCWADGVNRQCRFCGSGPYASQRTFPARTKLRLSLESHWLSGVAEVQRKHLTRCDNFENAPGRSGSGPVKWLGATPRIDATKRRHEQNEDRPLLPGDASEGSGSERAAGIGSALAVGVFGGSVLVPFKFIPPESAGLTAIPSFGIGALVAGVLVTLAYWKGIKQEKDWPTVATDQVLAGLASGLIWNAGNVCSVIAQSPPFSLPYGVAYPILQCALFFGGLWGIYAFKEIVGSAVAVFWSGAVTLAVGIVLLFPLQGPSMRMHFRSGFCMVLLGKETAEAFGAEMRRCLEEQVQRRVAKRARMSAGQELQEISIALSPVKDKQQKSAPSSTAPALPTTSAKTPVEQILEKELPNKLTSVPSSSSQDAVDMWLKKHQSQFRGKAAAFKKHVAEVCLIFKSSEAERQDLADTAMKYGLQKSHAGKMSFANVSTFIGACQFAYDSYKNAWIAEHELIAQWVSFQEAAHRDGRYTSENHDHNGMYRYYTSNISNNQAATTAGETSKTTVSISKHTSKDHDRNGRKNSQAAGSSAHLAAIRKDLIEHLAEGVTYMSTQLQYGSINLKADNEGQLAEFGESLMVLVNRKNIPAPLVEPPPLADSDVGKVLSFYGNASQEAHYEPSKLEFVSKLHHSTKNSAGVVVGGFIGTAHYKSKSSSTAHEGHLCKFDALVHSPSGDKRWAIREAAGRIDRIWILSSTHSAQLAMRTPAEVSNSKPVTFDGGDGNDWGVNWPTIEDWKSVGLITNFYLVCEVRAQNLLSSTDAEANFSGNASGSGADRYKTLAMPSTFKFPKNISKYEVDWSTIEVERYPIHDDMKMFIQALTSSAKFGIHGGVLLEHNPSWDRGTEATEETMRRYYYLVSSDLALKDPPLPTKSERILFWSHATDVGSLWSMLRNRDMLPMSAHGVASFGCNIFYALGHEVCGGEEDEYNIARVLYNTSKSAKNLASVVVGGKAWGSLRKVYGGSVETARVATEEDEVLKDSNAKAYCVSRNRYSFNYIAFEQLAQPPSTARGLINQYLRAANLKPPGRQALF</sequence>
<protein>
    <submittedName>
        <fullName evidence="8">Uncharacterized protein</fullName>
    </submittedName>
</protein>
<feature type="transmembrane region" description="Helical" evidence="7">
    <location>
        <begin position="635"/>
        <end position="655"/>
    </location>
</feature>